<dbReference type="EMBL" id="VSRR010000436">
    <property type="protein sequence ID" value="MPC15557.1"/>
    <property type="molecule type" value="Genomic_DNA"/>
</dbReference>
<accession>A0A5B7D0K8</accession>
<proteinExistence type="predicted"/>
<organism evidence="1 2">
    <name type="scientific">Portunus trituberculatus</name>
    <name type="common">Swimming crab</name>
    <name type="synonym">Neptunus trituberculatus</name>
    <dbReference type="NCBI Taxonomy" id="210409"/>
    <lineage>
        <taxon>Eukaryota</taxon>
        <taxon>Metazoa</taxon>
        <taxon>Ecdysozoa</taxon>
        <taxon>Arthropoda</taxon>
        <taxon>Crustacea</taxon>
        <taxon>Multicrustacea</taxon>
        <taxon>Malacostraca</taxon>
        <taxon>Eumalacostraca</taxon>
        <taxon>Eucarida</taxon>
        <taxon>Decapoda</taxon>
        <taxon>Pleocyemata</taxon>
        <taxon>Brachyura</taxon>
        <taxon>Eubrachyura</taxon>
        <taxon>Portunoidea</taxon>
        <taxon>Portunidae</taxon>
        <taxon>Portuninae</taxon>
        <taxon>Portunus</taxon>
    </lineage>
</organism>
<dbReference type="Proteomes" id="UP000324222">
    <property type="component" value="Unassembled WGS sequence"/>
</dbReference>
<evidence type="ECO:0000313" key="2">
    <source>
        <dbReference type="Proteomes" id="UP000324222"/>
    </source>
</evidence>
<sequence length="120" mass="13436">MTKSYHIQDWWYQGGGGSQAERNPETLRRNQHYNDALELPVAPQSSLISLNFRVVKVADMFLLSVLARSPLSSSLATGAENSPMCRLVGPRNGFLPTLASRLTICRQRCGSLLTVWSRRM</sequence>
<keyword evidence="2" id="KW-1185">Reference proteome</keyword>
<protein>
    <submittedName>
        <fullName evidence="1">Uncharacterized protein</fullName>
    </submittedName>
</protein>
<dbReference type="AlphaFoldDB" id="A0A5B7D0K8"/>
<comment type="caution">
    <text evidence="1">The sequence shown here is derived from an EMBL/GenBank/DDBJ whole genome shotgun (WGS) entry which is preliminary data.</text>
</comment>
<evidence type="ECO:0000313" key="1">
    <source>
        <dbReference type="EMBL" id="MPC15557.1"/>
    </source>
</evidence>
<reference evidence="1 2" key="1">
    <citation type="submission" date="2019-05" db="EMBL/GenBank/DDBJ databases">
        <title>Another draft genome of Portunus trituberculatus and its Hox gene families provides insights of decapod evolution.</title>
        <authorList>
            <person name="Jeong J.-H."/>
            <person name="Song I."/>
            <person name="Kim S."/>
            <person name="Choi T."/>
            <person name="Kim D."/>
            <person name="Ryu S."/>
            <person name="Kim W."/>
        </authorList>
    </citation>
    <scope>NUCLEOTIDE SEQUENCE [LARGE SCALE GENOMIC DNA]</scope>
    <source>
        <tissue evidence="1">Muscle</tissue>
    </source>
</reference>
<gene>
    <name evidence="1" type="ORF">E2C01_008353</name>
</gene>
<name>A0A5B7D0K8_PORTR</name>